<dbReference type="PANTHER" id="PTHR12358:SF108">
    <property type="entry name" value="DAGKC DOMAIN-CONTAINING PROTEIN"/>
    <property type="match status" value="1"/>
</dbReference>
<dbReference type="Proteomes" id="UP000308549">
    <property type="component" value="Unassembled WGS sequence"/>
</dbReference>
<dbReference type="PROSITE" id="PS50146">
    <property type="entry name" value="DAGK"/>
    <property type="match status" value="1"/>
</dbReference>
<dbReference type="AlphaFoldDB" id="A0A4U0TIT4"/>
<dbReference type="Gene3D" id="3.40.50.10330">
    <property type="entry name" value="Probable inorganic polyphosphate/atp-NAD kinase, domain 1"/>
    <property type="match status" value="1"/>
</dbReference>
<dbReference type="SUPFAM" id="SSF111331">
    <property type="entry name" value="NAD kinase/diacylglycerol kinase-like"/>
    <property type="match status" value="1"/>
</dbReference>
<feature type="domain" description="DAGKc" evidence="1">
    <location>
        <begin position="86"/>
        <end position="234"/>
    </location>
</feature>
<sequence length="414" mass="44989">MLSYLKPGDGSITRLSGQDVIAVYSIPPQGSDDYSILYVVKAPDSQQDAPPYIFKSSMGTKLPQAFIDDFQPPDNASWPARQSPGQTIPNLHIVVSIGSGTGQALAVCQKMLKPMLKHVCSPSEENYALHVTTSETTITDLTQNTFLPQANQGIAQTIILLSGDGGIVDIINAILSSERKPTYLKPTIALLPLGTGNALANSANINNDNTMGLRTLLQGTSKDLPLFRVTFSPGTRLLTNHQQDSQPLHQEASLPVTYGAVVCSWGLHASLVAESDTPSYRKFGADRFQMAAKDLLSPPDGSAPHPYHGRLSVLRKTPDSTEDHWHEVDRDAHGYVLATLVNQLEKGFTISPLSTPLDPQLRLIHFGPLSGQAAMEIMTQAYQGGQHVHDDRVGYEAIEGLRVTFTEAEARFRK</sequence>
<dbReference type="Pfam" id="PF00781">
    <property type="entry name" value="DAGK_cat"/>
    <property type="match status" value="1"/>
</dbReference>
<dbReference type="InterPro" id="IPR050187">
    <property type="entry name" value="Lipid_Phosphate_FormReg"/>
</dbReference>
<accession>A0A4U0TIT4</accession>
<comment type="caution">
    <text evidence="2">The sequence shown here is derived from an EMBL/GenBank/DDBJ whole genome shotgun (WGS) entry which is preliminary data.</text>
</comment>
<dbReference type="Gene3D" id="2.60.200.40">
    <property type="match status" value="1"/>
</dbReference>
<dbReference type="InterPro" id="IPR001206">
    <property type="entry name" value="Diacylglycerol_kinase_cat_dom"/>
</dbReference>
<proteinExistence type="predicted"/>
<dbReference type="InterPro" id="IPR017438">
    <property type="entry name" value="ATP-NAD_kinase_N"/>
</dbReference>
<dbReference type="PANTHER" id="PTHR12358">
    <property type="entry name" value="SPHINGOSINE KINASE"/>
    <property type="match status" value="1"/>
</dbReference>
<dbReference type="EMBL" id="NAJL01000124">
    <property type="protein sequence ID" value="TKA21637.1"/>
    <property type="molecule type" value="Genomic_DNA"/>
</dbReference>
<gene>
    <name evidence="2" type="ORF">B0A50_08833</name>
</gene>
<dbReference type="OrthoDB" id="3853857at2759"/>
<feature type="non-terminal residue" evidence="2">
    <location>
        <position position="414"/>
    </location>
</feature>
<dbReference type="GO" id="GO:0005737">
    <property type="term" value="C:cytoplasm"/>
    <property type="evidence" value="ECO:0007669"/>
    <property type="project" value="TreeGrafter"/>
</dbReference>
<name>A0A4U0TIT4_9PEZI</name>
<dbReference type="GO" id="GO:0046512">
    <property type="term" value="P:sphingosine biosynthetic process"/>
    <property type="evidence" value="ECO:0007669"/>
    <property type="project" value="TreeGrafter"/>
</dbReference>
<evidence type="ECO:0000313" key="2">
    <source>
        <dbReference type="EMBL" id="TKA21637.1"/>
    </source>
</evidence>
<keyword evidence="3" id="KW-1185">Reference proteome</keyword>
<dbReference type="SMART" id="SM00046">
    <property type="entry name" value="DAGKc"/>
    <property type="match status" value="1"/>
</dbReference>
<dbReference type="GO" id="GO:0016020">
    <property type="term" value="C:membrane"/>
    <property type="evidence" value="ECO:0007669"/>
    <property type="project" value="TreeGrafter"/>
</dbReference>
<evidence type="ECO:0000313" key="3">
    <source>
        <dbReference type="Proteomes" id="UP000308549"/>
    </source>
</evidence>
<protein>
    <recommendedName>
        <fullName evidence="1">DAGKc domain-containing protein</fullName>
    </recommendedName>
</protein>
<dbReference type="GO" id="GO:0001727">
    <property type="term" value="F:lipid kinase activity"/>
    <property type="evidence" value="ECO:0007669"/>
    <property type="project" value="TreeGrafter"/>
</dbReference>
<evidence type="ECO:0000259" key="1">
    <source>
        <dbReference type="PROSITE" id="PS50146"/>
    </source>
</evidence>
<reference evidence="2 3" key="1">
    <citation type="submission" date="2017-03" db="EMBL/GenBank/DDBJ databases">
        <title>Genomes of endolithic fungi from Antarctica.</title>
        <authorList>
            <person name="Coleine C."/>
            <person name="Masonjones S."/>
            <person name="Stajich J.E."/>
        </authorList>
    </citation>
    <scope>NUCLEOTIDE SEQUENCE [LARGE SCALE GENOMIC DNA]</scope>
    <source>
        <strain evidence="2 3">CCFEE 6315</strain>
    </source>
</reference>
<dbReference type="InterPro" id="IPR016064">
    <property type="entry name" value="NAD/diacylglycerol_kinase_sf"/>
</dbReference>
<organism evidence="2 3">
    <name type="scientific">Salinomyces thailandicus</name>
    <dbReference type="NCBI Taxonomy" id="706561"/>
    <lineage>
        <taxon>Eukaryota</taxon>
        <taxon>Fungi</taxon>
        <taxon>Dikarya</taxon>
        <taxon>Ascomycota</taxon>
        <taxon>Pezizomycotina</taxon>
        <taxon>Dothideomycetes</taxon>
        <taxon>Dothideomycetidae</taxon>
        <taxon>Mycosphaerellales</taxon>
        <taxon>Teratosphaeriaceae</taxon>
        <taxon>Salinomyces</taxon>
    </lineage>
</organism>